<dbReference type="OrthoDB" id="979246at2"/>
<comment type="caution">
    <text evidence="2">The sequence shown here is derived from an EMBL/GenBank/DDBJ whole genome shotgun (WGS) entry which is preliminary data.</text>
</comment>
<dbReference type="eggNOG" id="ENOG5030WYZ">
    <property type="taxonomic scope" value="Bacteria"/>
</dbReference>
<keyword evidence="3" id="KW-1185">Reference proteome</keyword>
<feature type="transmembrane region" description="Helical" evidence="1">
    <location>
        <begin position="12"/>
        <end position="31"/>
    </location>
</feature>
<evidence type="ECO:0000256" key="1">
    <source>
        <dbReference type="SAM" id="Phobius"/>
    </source>
</evidence>
<dbReference type="STRING" id="1237149.C900_02060"/>
<dbReference type="Proteomes" id="UP000011135">
    <property type="component" value="Unassembled WGS sequence"/>
</dbReference>
<dbReference type="RefSeq" id="WP_009577679.1">
    <property type="nucleotide sequence ID" value="NZ_AMZN01000003.1"/>
</dbReference>
<name>L8JX51_9BACT</name>
<evidence type="ECO:0000313" key="2">
    <source>
        <dbReference type="EMBL" id="ELR73656.1"/>
    </source>
</evidence>
<gene>
    <name evidence="2" type="ORF">C900_02060</name>
</gene>
<feature type="transmembrane region" description="Helical" evidence="1">
    <location>
        <begin position="117"/>
        <end position="139"/>
    </location>
</feature>
<dbReference type="Pfam" id="PF13858">
    <property type="entry name" value="DUF4199"/>
    <property type="match status" value="1"/>
</dbReference>
<dbReference type="InterPro" id="IPR025250">
    <property type="entry name" value="DUF4199"/>
</dbReference>
<dbReference type="AlphaFoldDB" id="L8JX51"/>
<organism evidence="2 3">
    <name type="scientific">Fulvivirga imtechensis AK7</name>
    <dbReference type="NCBI Taxonomy" id="1237149"/>
    <lineage>
        <taxon>Bacteria</taxon>
        <taxon>Pseudomonadati</taxon>
        <taxon>Bacteroidota</taxon>
        <taxon>Cytophagia</taxon>
        <taxon>Cytophagales</taxon>
        <taxon>Fulvivirgaceae</taxon>
        <taxon>Fulvivirga</taxon>
    </lineage>
</organism>
<keyword evidence="1" id="KW-0812">Transmembrane</keyword>
<proteinExistence type="predicted"/>
<accession>L8JX51</accession>
<reference evidence="2 3" key="1">
    <citation type="submission" date="2012-12" db="EMBL/GenBank/DDBJ databases">
        <title>Genome assembly of Fulvivirga imtechensis AK7.</title>
        <authorList>
            <person name="Nupur N."/>
            <person name="Khatri I."/>
            <person name="Kumar R."/>
            <person name="Subramanian S."/>
            <person name="Pinnaka A."/>
        </authorList>
    </citation>
    <scope>NUCLEOTIDE SEQUENCE [LARGE SCALE GENOMIC DNA]</scope>
    <source>
        <strain evidence="2 3">AK7</strain>
    </source>
</reference>
<evidence type="ECO:0008006" key="4">
    <source>
        <dbReference type="Google" id="ProtNLM"/>
    </source>
</evidence>
<sequence>MQKQSIEGIGIKYGILSAIAYILFFFLMQLVGLAHFYWLRALNYIFLFAGIFLAIREYKAKHVSTFAYMNGIGVGIMTSVISTAIFAVFIAFYLGIIDPEFMQQIQRDEMFGQYLNPYIAGALIFLEGSMSGAFTAYVLMQYFKRSHADDTV</sequence>
<keyword evidence="1" id="KW-0472">Membrane</keyword>
<evidence type="ECO:0000313" key="3">
    <source>
        <dbReference type="Proteomes" id="UP000011135"/>
    </source>
</evidence>
<protein>
    <recommendedName>
        <fullName evidence="4">DUF4199 domain-containing protein</fullName>
    </recommendedName>
</protein>
<keyword evidence="1" id="KW-1133">Transmembrane helix</keyword>
<dbReference type="EMBL" id="AMZN01000003">
    <property type="protein sequence ID" value="ELR73656.1"/>
    <property type="molecule type" value="Genomic_DNA"/>
</dbReference>
<feature type="transmembrane region" description="Helical" evidence="1">
    <location>
        <begin position="67"/>
        <end position="97"/>
    </location>
</feature>
<feature type="transmembrane region" description="Helical" evidence="1">
    <location>
        <begin position="37"/>
        <end position="55"/>
    </location>
</feature>